<name>A0ABM4KJ58_EQUPR</name>
<reference evidence="2 3" key="1">
    <citation type="submission" date="2025-05" db="UniProtKB">
        <authorList>
            <consortium name="RefSeq"/>
        </authorList>
    </citation>
    <scope>NUCLEOTIDE SEQUENCE [LARGE SCALE GENOMIC DNA]</scope>
    <source>
        <tissue evidence="3 4">Blood</tissue>
    </source>
</reference>
<feature type="region of interest" description="Disordered" evidence="1">
    <location>
        <begin position="1"/>
        <end position="30"/>
    </location>
</feature>
<organism evidence="2 3">
    <name type="scientific">Equus przewalskii</name>
    <name type="common">Przewalski's horse</name>
    <name type="synonym">Equus caballus przewalskii</name>
    <dbReference type="NCBI Taxonomy" id="9798"/>
    <lineage>
        <taxon>Eukaryota</taxon>
        <taxon>Metazoa</taxon>
        <taxon>Chordata</taxon>
        <taxon>Craniata</taxon>
        <taxon>Vertebrata</taxon>
        <taxon>Euteleostomi</taxon>
        <taxon>Mammalia</taxon>
        <taxon>Eutheria</taxon>
        <taxon>Laurasiatheria</taxon>
        <taxon>Perissodactyla</taxon>
        <taxon>Equidae</taxon>
        <taxon>Equus</taxon>
    </lineage>
</organism>
<dbReference type="RefSeq" id="XP_070428234.1">
    <property type="nucleotide sequence ID" value="XM_070572133.1"/>
</dbReference>
<keyword evidence="2" id="KW-1185">Reference proteome</keyword>
<sequence>MTCAVDGVAPPGGSAPSVCRPSALKRPTGPRLATGPVCSGLLRRTISLTLRPLGSGACQEEAAFVLCEVVCGVLGPKEGVIGRVRRGRLRQSHNALTAVVREAPCPPGARGVGGYTLGDLLCRREGASPLEQGAAGLNVSSKASAPQPAGGGNAASLRGNWLWSETGLAPGLGGCDQPLQRGSLLARPGRLGLDSPDRSAA</sequence>
<evidence type="ECO:0000313" key="4">
    <source>
        <dbReference type="RefSeq" id="XP_070428240.1"/>
    </source>
</evidence>
<proteinExistence type="predicted"/>
<protein>
    <submittedName>
        <fullName evidence="3">Uncharacterized protein isoform X2</fullName>
    </submittedName>
    <submittedName>
        <fullName evidence="4">Uncharacterized protein isoform X3</fullName>
    </submittedName>
</protein>
<evidence type="ECO:0000313" key="2">
    <source>
        <dbReference type="Proteomes" id="UP001652662"/>
    </source>
</evidence>
<gene>
    <name evidence="3 4" type="primary">LOC139075505</name>
    <name evidence="5" type="synonym">LOC139075508</name>
</gene>
<evidence type="ECO:0000313" key="5">
    <source>
        <dbReference type="RefSeq" id="XP_070428251.1"/>
    </source>
</evidence>
<dbReference type="RefSeq" id="XP_070428240.1">
    <property type="nucleotide sequence ID" value="XM_070572139.1"/>
</dbReference>
<dbReference type="GeneID" id="139075505"/>
<accession>A0ABM4KJ58</accession>
<dbReference type="Proteomes" id="UP001652662">
    <property type="component" value="Chromosome 1"/>
</dbReference>
<evidence type="ECO:0000256" key="1">
    <source>
        <dbReference type="SAM" id="MobiDB-lite"/>
    </source>
</evidence>
<dbReference type="RefSeq" id="XP_070428251.1">
    <property type="nucleotide sequence ID" value="XM_070572150.1"/>
</dbReference>
<evidence type="ECO:0000313" key="3">
    <source>
        <dbReference type="RefSeq" id="XP_070428234.1"/>
    </source>
</evidence>